<evidence type="ECO:0000313" key="1">
    <source>
        <dbReference type="EMBL" id="AXO89756.1"/>
    </source>
</evidence>
<gene>
    <name evidence="1" type="ORF">DZC75_17720</name>
</gene>
<organism evidence="1 2">
    <name type="scientific">Pseudomonas parafulva</name>
    <dbReference type="NCBI Taxonomy" id="157782"/>
    <lineage>
        <taxon>Bacteria</taxon>
        <taxon>Pseudomonadati</taxon>
        <taxon>Pseudomonadota</taxon>
        <taxon>Gammaproteobacteria</taxon>
        <taxon>Pseudomonadales</taxon>
        <taxon>Pseudomonadaceae</taxon>
        <taxon>Pseudomonas</taxon>
    </lineage>
</organism>
<sequence>MIDSLGFELFPQGPDGQAAVDTQTPREDLLLELARCCSQVQRCLRTAPHLHTIAPALDEVEGLDAARSGRSAALAQWWATHSVIKLNTASLASLLLRLVDLEELAFVHTRQSEREAIEALLLTRGEACELQRVWLVVGQQRIALPGTYAGIHDPEDDVAPTDLLVHCVATGVWFDAQPKRVARHLRAALLEGGVWFELLSEANRQHLLDAQDCDLEFEPLERSLYKTVVEDLGQVQAMLSSRALQRQADTVQTVAQWDAAARLDAFVAQAQQYAAAQMAAYRHSLLPQWRRNLRGDDLERYVQLEQQMLQAEQQCVAHLGTLASVDAYAQQAVSDYLQKNLELTLDPSTVQLEIERRFATTDPVADSGRTTLLRWALRGGYRGGRLAVKVLDPLLAPALDAASIQRMIDTLDLRVRYIEALKQLYQHEQTQLDVQAAIAARLALASCAARFQGAAASACDLIEAATADQMAQRGIKAGLLRIDQATSPLKHLLYLTDGSTHLLYAPGSPDGDFLVYPSFTALSLAVGGWTAQASGVEYLVEQSALADREALSRQLAEVVRKPTLWTPQTVDVHWIDSQAWSQVLHAVCARRCQAMPEDLLASTPPWYLEASVELRRALGDTDQELEQVLAVYRLATPLVSFQDYARHEVSQYVNSLPGNRAGHIDPDQVTVHLDEDRSLSLTELVIKGHDTNYNFAQFARIDSTTRLGQDVSHLDRVVLASYVRSARLGERYIELLKDRYLDPAAPDYTRQRELHRLLVSLKMRRDLLCQRMQGQIPEQVAGWLLEGVESLATPQIADDFAVVDLRLDGCRIEGAYRLYRASKPEAGEALYLPDVAQGPAYRSRTHLAQRWREDRLGDYFYARASWRNQPRIGSLHQRFMRDGDGGHEVVMRAIQAYRDEPLRDLADDLAPRVRRLIADADRHSTSVAERVSSLVVEWVIVAAGLLTIPIPPANMLVGIGCAVRSFFSAGQAWKDGDRAAFYTQLGVGALGLFASSGALGRVLGRVSQSLRGLLGQQPQAQGIVLQKVPYGKWIVQLADDFGADAAAEVLPALYDGFDDELLKLVELKTWNT</sequence>
<reference evidence="1 2" key="1">
    <citation type="submission" date="2018-08" db="EMBL/GenBank/DDBJ databases">
        <authorList>
            <person name="Lee Y."/>
            <person name="Kakembo D."/>
        </authorList>
    </citation>
    <scope>NUCLEOTIDE SEQUENCE [LARGE SCALE GENOMIC DNA]</scope>
    <source>
        <strain evidence="1 2">JBCS1880</strain>
    </source>
</reference>
<dbReference type="RefSeq" id="WP_116889076.1">
    <property type="nucleotide sequence ID" value="NZ_CP031641.1"/>
</dbReference>
<dbReference type="AlphaFoldDB" id="A0AAI8KDF4"/>
<accession>A0AAI8KDF4</accession>
<proteinExistence type="predicted"/>
<dbReference type="EMBL" id="CP031641">
    <property type="protein sequence ID" value="AXO89756.1"/>
    <property type="molecule type" value="Genomic_DNA"/>
</dbReference>
<dbReference type="Proteomes" id="UP000258127">
    <property type="component" value="Chromosome"/>
</dbReference>
<protein>
    <submittedName>
        <fullName evidence="1">Uncharacterized protein</fullName>
    </submittedName>
</protein>
<keyword evidence="2" id="KW-1185">Reference proteome</keyword>
<evidence type="ECO:0000313" key="2">
    <source>
        <dbReference type="Proteomes" id="UP000258127"/>
    </source>
</evidence>
<name>A0AAI8KDF4_9PSED</name>